<proteinExistence type="predicted"/>
<evidence type="ECO:0000313" key="1">
    <source>
        <dbReference type="EMBL" id="WEK20889.1"/>
    </source>
</evidence>
<evidence type="ECO:0000313" key="2">
    <source>
        <dbReference type="Proteomes" id="UP001214530"/>
    </source>
</evidence>
<sequence length="154" mass="17616">MAMLFTSCNLKSNVDNIQIQKIVVKVGVSYKIDLEKETYTVYFRDGSFYEAKFTLSNKDKSDISKISKECGLNKLKGNINVEDNCQISPKVYTELSFYAGSNNVLVSIDAACDNHPFFKQGEPQRILRFLKFLNEKIFSKPEVSKAPKTDIRYM</sequence>
<dbReference type="EMBL" id="CP119313">
    <property type="protein sequence ID" value="WEK20889.1"/>
    <property type="molecule type" value="Genomic_DNA"/>
</dbReference>
<accession>A0AAJ5WAF6</accession>
<protein>
    <submittedName>
        <fullName evidence="1">Uncharacterized protein</fullName>
    </submittedName>
</protein>
<organism evidence="1 2">
    <name type="scientific">Candidatus Pedobacter colombiensis</name>
    <dbReference type="NCBI Taxonomy" id="3121371"/>
    <lineage>
        <taxon>Bacteria</taxon>
        <taxon>Pseudomonadati</taxon>
        <taxon>Bacteroidota</taxon>
        <taxon>Sphingobacteriia</taxon>
        <taxon>Sphingobacteriales</taxon>
        <taxon>Sphingobacteriaceae</taxon>
        <taxon>Pedobacter</taxon>
    </lineage>
</organism>
<dbReference type="AlphaFoldDB" id="A0AAJ5WAF6"/>
<gene>
    <name evidence="1" type="ORF">P0Y49_07035</name>
</gene>
<name>A0AAJ5WAF6_9SPHI</name>
<dbReference type="Proteomes" id="UP001214530">
    <property type="component" value="Chromosome"/>
</dbReference>
<reference evidence="1" key="1">
    <citation type="submission" date="2023-03" db="EMBL/GenBank/DDBJ databases">
        <title>Andean soil-derived lignocellulolytic bacterial consortium as a source of novel taxa and putative plastic-active enzymes.</title>
        <authorList>
            <person name="Diaz-Garcia L."/>
            <person name="Chuvochina M."/>
            <person name="Feuerriegel G."/>
            <person name="Bunk B."/>
            <person name="Sproer C."/>
            <person name="Streit W.R."/>
            <person name="Rodriguez L.M."/>
            <person name="Overmann J."/>
            <person name="Jimenez D.J."/>
        </authorList>
    </citation>
    <scope>NUCLEOTIDE SEQUENCE</scope>
    <source>
        <strain evidence="1">MAG 3858</strain>
    </source>
</reference>